<organism evidence="11">
    <name type="scientific">marine sediment metagenome</name>
    <dbReference type="NCBI Taxonomy" id="412755"/>
    <lineage>
        <taxon>unclassified sequences</taxon>
        <taxon>metagenomes</taxon>
        <taxon>ecological metagenomes</taxon>
    </lineage>
</organism>
<gene>
    <name evidence="11" type="ORF">S03H2_16128</name>
</gene>
<dbReference type="InterPro" id="IPR018488">
    <property type="entry name" value="cNMP-bd_CS"/>
</dbReference>
<keyword evidence="8" id="KW-0407">Ion channel</keyword>
<dbReference type="Pfam" id="PF00027">
    <property type="entry name" value="cNMP_binding"/>
    <property type="match status" value="1"/>
</dbReference>
<dbReference type="InterPro" id="IPR014710">
    <property type="entry name" value="RmlC-like_jellyroll"/>
</dbReference>
<dbReference type="PROSITE" id="PS00889">
    <property type="entry name" value="CNMP_BINDING_2"/>
    <property type="match status" value="1"/>
</dbReference>
<dbReference type="PROSITE" id="PS50042">
    <property type="entry name" value="CNMP_BINDING_3"/>
    <property type="match status" value="1"/>
</dbReference>
<dbReference type="PROSITE" id="PS50853">
    <property type="entry name" value="FN3"/>
    <property type="match status" value="1"/>
</dbReference>
<dbReference type="GO" id="GO:0005221">
    <property type="term" value="F:intracellularly cyclic nucleotide-activated monoatomic cation channel activity"/>
    <property type="evidence" value="ECO:0007669"/>
    <property type="project" value="InterPro"/>
</dbReference>
<dbReference type="InterPro" id="IPR000595">
    <property type="entry name" value="cNMP-bd_dom"/>
</dbReference>
<feature type="domain" description="Cyclic nucleotide-binding" evidence="9">
    <location>
        <begin position="11"/>
        <end position="128"/>
    </location>
</feature>
<dbReference type="InterPro" id="IPR036116">
    <property type="entry name" value="FN3_sf"/>
</dbReference>
<dbReference type="CDD" id="cd00038">
    <property type="entry name" value="CAP_ED"/>
    <property type="match status" value="1"/>
</dbReference>
<dbReference type="PANTHER" id="PTHR45638">
    <property type="entry name" value="CYCLIC NUCLEOTIDE-GATED CATION CHANNEL SUBUNIT A"/>
    <property type="match status" value="1"/>
</dbReference>
<dbReference type="InterPro" id="IPR013783">
    <property type="entry name" value="Ig-like_fold"/>
</dbReference>
<dbReference type="PRINTS" id="PR00103">
    <property type="entry name" value="CAMPKINASE"/>
</dbReference>
<evidence type="ECO:0000259" key="10">
    <source>
        <dbReference type="PROSITE" id="PS50853"/>
    </source>
</evidence>
<name>X1GZH7_9ZZZZ</name>
<evidence type="ECO:0000256" key="4">
    <source>
        <dbReference type="ARBA" id="ARBA00022989"/>
    </source>
</evidence>
<keyword evidence="2" id="KW-0813">Transport</keyword>
<accession>X1GZH7</accession>
<comment type="subcellular location">
    <subcellularLocation>
        <location evidence="1">Membrane</location>
        <topology evidence="1">Multi-pass membrane protein</topology>
    </subcellularLocation>
</comment>
<evidence type="ECO:0000256" key="7">
    <source>
        <dbReference type="ARBA" id="ARBA00023286"/>
    </source>
</evidence>
<keyword evidence="6" id="KW-0472">Membrane</keyword>
<reference evidence="11" key="1">
    <citation type="journal article" date="2014" name="Front. Microbiol.">
        <title>High frequency of phylogenetically diverse reductive dehalogenase-homologous genes in deep subseafloor sedimentary metagenomes.</title>
        <authorList>
            <person name="Kawai M."/>
            <person name="Futagami T."/>
            <person name="Toyoda A."/>
            <person name="Takaki Y."/>
            <person name="Nishi S."/>
            <person name="Hori S."/>
            <person name="Arai W."/>
            <person name="Tsubouchi T."/>
            <person name="Morono Y."/>
            <person name="Uchiyama I."/>
            <person name="Ito T."/>
            <person name="Fujiyama A."/>
            <person name="Inagaki F."/>
            <person name="Takami H."/>
        </authorList>
    </citation>
    <scope>NUCLEOTIDE SEQUENCE</scope>
    <source>
        <strain evidence="11">Expedition CK06-06</strain>
    </source>
</reference>
<dbReference type="PANTHER" id="PTHR45638:SF11">
    <property type="entry name" value="CYCLIC NUCLEOTIDE-GATED CATION CHANNEL SUBUNIT A"/>
    <property type="match status" value="1"/>
</dbReference>
<keyword evidence="7" id="KW-1071">Ligand-gated ion channel</keyword>
<feature type="domain" description="Fibronectin type-III" evidence="10">
    <location>
        <begin position="153"/>
        <end position="240"/>
    </location>
</feature>
<dbReference type="Gene3D" id="2.60.120.10">
    <property type="entry name" value="Jelly Rolls"/>
    <property type="match status" value="1"/>
</dbReference>
<dbReference type="CDD" id="cd00063">
    <property type="entry name" value="FN3"/>
    <property type="match status" value="1"/>
</dbReference>
<evidence type="ECO:0000256" key="6">
    <source>
        <dbReference type="ARBA" id="ARBA00023136"/>
    </source>
</evidence>
<dbReference type="EMBL" id="BARU01008225">
    <property type="protein sequence ID" value="GAH38433.1"/>
    <property type="molecule type" value="Genomic_DNA"/>
</dbReference>
<evidence type="ECO:0000256" key="8">
    <source>
        <dbReference type="ARBA" id="ARBA00023303"/>
    </source>
</evidence>
<evidence type="ECO:0000256" key="2">
    <source>
        <dbReference type="ARBA" id="ARBA00022448"/>
    </source>
</evidence>
<dbReference type="SUPFAM" id="SSF51206">
    <property type="entry name" value="cAMP-binding domain-like"/>
    <property type="match status" value="1"/>
</dbReference>
<sequence>LNKEIIEKVPIFEDAGEDFIKEIIFNLTPVVFIPGDYIVTAGEVGFDIFFISKGSVDVVSADEKTVYATLTTGQFFGEIALLLSMPRTATIKAKEYCDLYKLDKDTFDRILVHYPEFTKTIKEMAEKRRAEIEAVEVEKDKEKIKKAEPEYKIAEKVEEIDVAQTGSVIKLRWNRVKELRHYEVVKRVPETGKWKYLTQKVIQTTFTDKHILTEHPNVYRIRAVNISGPGPWSKPIIVRS</sequence>
<protein>
    <recommendedName>
        <fullName evidence="12">Cyclic nucleotide-binding domain-containing protein</fullName>
    </recommendedName>
</protein>
<evidence type="ECO:0000313" key="11">
    <source>
        <dbReference type="EMBL" id="GAH38433.1"/>
    </source>
</evidence>
<dbReference type="InterPro" id="IPR003961">
    <property type="entry name" value="FN3_dom"/>
</dbReference>
<evidence type="ECO:0000256" key="3">
    <source>
        <dbReference type="ARBA" id="ARBA00022692"/>
    </source>
</evidence>
<keyword evidence="4" id="KW-1133">Transmembrane helix</keyword>
<evidence type="ECO:0000256" key="5">
    <source>
        <dbReference type="ARBA" id="ARBA00023065"/>
    </source>
</evidence>
<dbReference type="GO" id="GO:0044877">
    <property type="term" value="F:protein-containing complex binding"/>
    <property type="evidence" value="ECO:0007669"/>
    <property type="project" value="TreeGrafter"/>
</dbReference>
<dbReference type="GO" id="GO:0016020">
    <property type="term" value="C:membrane"/>
    <property type="evidence" value="ECO:0007669"/>
    <property type="project" value="UniProtKB-SubCell"/>
</dbReference>
<evidence type="ECO:0008006" key="12">
    <source>
        <dbReference type="Google" id="ProtNLM"/>
    </source>
</evidence>
<keyword evidence="5" id="KW-0406">Ion transport</keyword>
<comment type="caution">
    <text evidence="11">The sequence shown here is derived from an EMBL/GenBank/DDBJ whole genome shotgun (WGS) entry which is preliminary data.</text>
</comment>
<dbReference type="FunFam" id="2.60.120.10:FF:000057">
    <property type="entry name" value="Cyclic nucleotide-binding domain protein"/>
    <property type="match status" value="1"/>
</dbReference>
<dbReference type="SUPFAM" id="SSF49265">
    <property type="entry name" value="Fibronectin type III"/>
    <property type="match status" value="1"/>
</dbReference>
<proteinExistence type="predicted"/>
<evidence type="ECO:0000256" key="1">
    <source>
        <dbReference type="ARBA" id="ARBA00004141"/>
    </source>
</evidence>
<keyword evidence="3" id="KW-0812">Transmembrane</keyword>
<dbReference type="SMART" id="SM00100">
    <property type="entry name" value="cNMP"/>
    <property type="match status" value="1"/>
</dbReference>
<dbReference type="Gene3D" id="2.60.40.10">
    <property type="entry name" value="Immunoglobulins"/>
    <property type="match status" value="1"/>
</dbReference>
<feature type="non-terminal residue" evidence="11">
    <location>
        <position position="1"/>
    </location>
</feature>
<dbReference type="PROSITE" id="PS00888">
    <property type="entry name" value="CNMP_BINDING_1"/>
    <property type="match status" value="1"/>
</dbReference>
<evidence type="ECO:0000259" key="9">
    <source>
        <dbReference type="PROSITE" id="PS50042"/>
    </source>
</evidence>
<dbReference type="AlphaFoldDB" id="X1GZH7"/>
<dbReference type="InterPro" id="IPR018490">
    <property type="entry name" value="cNMP-bd_dom_sf"/>
</dbReference>
<dbReference type="InterPro" id="IPR050866">
    <property type="entry name" value="CNG_cation_channel"/>
</dbReference>